<protein>
    <submittedName>
        <fullName evidence="1">Uncharacterized protein</fullName>
    </submittedName>
</protein>
<dbReference type="EMBL" id="FNAI01000010">
    <property type="protein sequence ID" value="SDE86897.1"/>
    <property type="molecule type" value="Genomic_DNA"/>
</dbReference>
<dbReference type="AlphaFoldDB" id="A0A1G7GFH4"/>
<name>A0A1G7GFH4_9SPHI</name>
<keyword evidence="2" id="KW-1185">Reference proteome</keyword>
<sequence>MKPFIYNFLHHERHQAVDTNSIIEYSERLNLSVVKGTDYPAINIANLGTQTMNKGEGTGSDVDRNDHISKSYLQSLGTNTFTRADRETTDSDYNSTVNAIAALMGTNTLTLDGGEPSDSDHQRLFEMMSTRTLTESKETTDSDS</sequence>
<dbReference type="Proteomes" id="UP000199072">
    <property type="component" value="Unassembled WGS sequence"/>
</dbReference>
<proteinExistence type="predicted"/>
<accession>A0A1G7GFH4</accession>
<gene>
    <name evidence="1" type="ORF">SAMN05216464_110121</name>
</gene>
<organism evidence="1 2">
    <name type="scientific">Mucilaginibacter pineti</name>
    <dbReference type="NCBI Taxonomy" id="1391627"/>
    <lineage>
        <taxon>Bacteria</taxon>
        <taxon>Pseudomonadati</taxon>
        <taxon>Bacteroidota</taxon>
        <taxon>Sphingobacteriia</taxon>
        <taxon>Sphingobacteriales</taxon>
        <taxon>Sphingobacteriaceae</taxon>
        <taxon>Mucilaginibacter</taxon>
    </lineage>
</organism>
<evidence type="ECO:0000313" key="2">
    <source>
        <dbReference type="Proteomes" id="UP000199072"/>
    </source>
</evidence>
<evidence type="ECO:0000313" key="1">
    <source>
        <dbReference type="EMBL" id="SDE86897.1"/>
    </source>
</evidence>
<dbReference type="STRING" id="1391627.SAMN05216464_110121"/>
<dbReference type="RefSeq" id="WP_143014188.1">
    <property type="nucleotide sequence ID" value="NZ_FNAI01000010.1"/>
</dbReference>
<reference evidence="1 2" key="1">
    <citation type="submission" date="2016-10" db="EMBL/GenBank/DDBJ databases">
        <authorList>
            <person name="de Groot N.N."/>
        </authorList>
    </citation>
    <scope>NUCLEOTIDE SEQUENCE [LARGE SCALE GENOMIC DNA]</scope>
    <source>
        <strain evidence="1 2">47C3B</strain>
    </source>
</reference>